<dbReference type="SUPFAM" id="SSF55073">
    <property type="entry name" value="Nucleotide cyclase"/>
    <property type="match status" value="1"/>
</dbReference>
<keyword evidence="6 7" id="KW-0456">Lyase</keyword>
<protein>
    <recommendedName>
        <fullName evidence="8">Guanylate cyclase domain-containing protein</fullName>
    </recommendedName>
</protein>
<dbReference type="GO" id="GO:0001653">
    <property type="term" value="F:peptide receptor activity"/>
    <property type="evidence" value="ECO:0007669"/>
    <property type="project" value="TreeGrafter"/>
</dbReference>
<dbReference type="GeneID" id="105343975"/>
<dbReference type="FunFam" id="3.30.70.1230:FF:000030">
    <property type="entry name" value="Si:ch211-215j19.12"/>
    <property type="match status" value="1"/>
</dbReference>
<dbReference type="CDD" id="cd07302">
    <property type="entry name" value="CHD"/>
    <property type="match status" value="1"/>
</dbReference>
<sequence>MVFSQVVELLNTIYSIFDVRIETYDVYKVETIGDAYMVASGVPNRNGQKHVGEIATMAIDLLAAVKQVALPKSVGKGHIQIRVGIHTGSCVAGVVGIKMPRYCLFGDTVNTASRMESSGLPMKIHCSHPTYESLHEIGGFSFVPRGEIDIKGKGKMVTYWLKGRDDMDEFNDSMVCKFVPKKKRTGTLLTDSSSTLISKSQSSTTDVNPMEDLIV</sequence>
<dbReference type="GO" id="GO:0000166">
    <property type="term" value="F:nucleotide binding"/>
    <property type="evidence" value="ECO:0007669"/>
    <property type="project" value="UniProtKB-KW"/>
</dbReference>
<dbReference type="KEGG" id="crg:105343975"/>
<dbReference type="Gene3D" id="3.30.70.1230">
    <property type="entry name" value="Nucleotide cyclase"/>
    <property type="match status" value="1"/>
</dbReference>
<evidence type="ECO:0000256" key="4">
    <source>
        <dbReference type="ARBA" id="ARBA00022989"/>
    </source>
</evidence>
<dbReference type="InterPro" id="IPR029787">
    <property type="entry name" value="Nucleotide_cyclase"/>
</dbReference>
<dbReference type="PROSITE" id="PS50125">
    <property type="entry name" value="GUANYLATE_CYCLASE_2"/>
    <property type="match status" value="1"/>
</dbReference>
<dbReference type="GO" id="GO:0005886">
    <property type="term" value="C:plasma membrane"/>
    <property type="evidence" value="ECO:0007669"/>
    <property type="project" value="TreeGrafter"/>
</dbReference>
<dbReference type="EnsemblMetazoa" id="G20679.10">
    <property type="protein sequence ID" value="G20679.10:cds"/>
    <property type="gene ID" value="G20679"/>
</dbReference>
<reference evidence="9" key="1">
    <citation type="submission" date="2022-08" db="UniProtKB">
        <authorList>
            <consortium name="EnsemblMetazoa"/>
        </authorList>
    </citation>
    <scope>IDENTIFICATION</scope>
    <source>
        <strain evidence="9">05x7-T-G4-1.051#20</strain>
    </source>
</reference>
<organism evidence="9 10">
    <name type="scientific">Magallana gigas</name>
    <name type="common">Pacific oyster</name>
    <name type="synonym">Crassostrea gigas</name>
    <dbReference type="NCBI Taxonomy" id="29159"/>
    <lineage>
        <taxon>Eukaryota</taxon>
        <taxon>Metazoa</taxon>
        <taxon>Spiralia</taxon>
        <taxon>Lophotrochozoa</taxon>
        <taxon>Mollusca</taxon>
        <taxon>Bivalvia</taxon>
        <taxon>Autobranchia</taxon>
        <taxon>Pteriomorphia</taxon>
        <taxon>Ostreida</taxon>
        <taxon>Ostreoidea</taxon>
        <taxon>Ostreidae</taxon>
        <taxon>Magallana</taxon>
    </lineage>
</organism>
<proteinExistence type="inferred from homology"/>
<dbReference type="OrthoDB" id="6127067at2759"/>
<dbReference type="Pfam" id="PF00211">
    <property type="entry name" value="Guanylate_cyc"/>
    <property type="match status" value="1"/>
</dbReference>
<evidence type="ECO:0000256" key="7">
    <source>
        <dbReference type="RuleBase" id="RU000405"/>
    </source>
</evidence>
<evidence type="ECO:0000256" key="1">
    <source>
        <dbReference type="ARBA" id="ARBA00004370"/>
    </source>
</evidence>
<keyword evidence="10" id="KW-1185">Reference proteome</keyword>
<evidence type="ECO:0000313" key="9">
    <source>
        <dbReference type="EnsemblMetazoa" id="G20679.10:cds"/>
    </source>
</evidence>
<evidence type="ECO:0000256" key="5">
    <source>
        <dbReference type="ARBA" id="ARBA00023136"/>
    </source>
</evidence>
<evidence type="ECO:0000313" key="10">
    <source>
        <dbReference type="Proteomes" id="UP000005408"/>
    </source>
</evidence>
<dbReference type="PANTHER" id="PTHR11920:SF501">
    <property type="entry name" value="GUANYLATE CYCLASE 32E"/>
    <property type="match status" value="1"/>
</dbReference>
<accession>A0A8W8JVG3</accession>
<dbReference type="InterPro" id="IPR050401">
    <property type="entry name" value="Cyclic_nucleotide_synthase"/>
</dbReference>
<dbReference type="InterPro" id="IPR018297">
    <property type="entry name" value="A/G_cyclase_CS"/>
</dbReference>
<dbReference type="Proteomes" id="UP000005408">
    <property type="component" value="Unassembled WGS sequence"/>
</dbReference>
<evidence type="ECO:0000256" key="3">
    <source>
        <dbReference type="ARBA" id="ARBA00022741"/>
    </source>
</evidence>
<dbReference type="GO" id="GO:0035556">
    <property type="term" value="P:intracellular signal transduction"/>
    <property type="evidence" value="ECO:0007669"/>
    <property type="project" value="InterPro"/>
</dbReference>
<keyword evidence="5" id="KW-0472">Membrane</keyword>
<dbReference type="SMART" id="SM00044">
    <property type="entry name" value="CYCc"/>
    <property type="match status" value="1"/>
</dbReference>
<dbReference type="GO" id="GO:0004383">
    <property type="term" value="F:guanylate cyclase activity"/>
    <property type="evidence" value="ECO:0007669"/>
    <property type="project" value="TreeGrafter"/>
</dbReference>
<evidence type="ECO:0000259" key="8">
    <source>
        <dbReference type="PROSITE" id="PS50125"/>
    </source>
</evidence>
<evidence type="ECO:0000256" key="6">
    <source>
        <dbReference type="ARBA" id="ARBA00023239"/>
    </source>
</evidence>
<dbReference type="GO" id="GO:0007168">
    <property type="term" value="P:receptor guanylyl cyclase signaling pathway"/>
    <property type="evidence" value="ECO:0007669"/>
    <property type="project" value="TreeGrafter"/>
</dbReference>
<feature type="domain" description="Guanylate cyclase" evidence="8">
    <location>
        <begin position="1"/>
        <end position="116"/>
    </location>
</feature>
<keyword evidence="2" id="KW-0812">Transmembrane</keyword>
<evidence type="ECO:0000256" key="2">
    <source>
        <dbReference type="ARBA" id="ARBA00022692"/>
    </source>
</evidence>
<name>A0A8W8JVG3_MAGGI</name>
<dbReference type="InterPro" id="IPR001054">
    <property type="entry name" value="A/G_cyclase"/>
</dbReference>
<keyword evidence="4" id="KW-1133">Transmembrane helix</keyword>
<dbReference type="PANTHER" id="PTHR11920">
    <property type="entry name" value="GUANYLYL CYCLASE"/>
    <property type="match status" value="1"/>
</dbReference>
<comment type="subcellular location">
    <subcellularLocation>
        <location evidence="1">Membrane</location>
    </subcellularLocation>
</comment>
<dbReference type="GO" id="GO:0004016">
    <property type="term" value="F:adenylate cyclase activity"/>
    <property type="evidence" value="ECO:0007669"/>
    <property type="project" value="TreeGrafter"/>
</dbReference>
<keyword evidence="3" id="KW-0547">Nucleotide-binding</keyword>
<comment type="similarity">
    <text evidence="7">Belongs to the adenylyl cyclase class-4/guanylyl cyclase family.</text>
</comment>
<dbReference type="PROSITE" id="PS00452">
    <property type="entry name" value="GUANYLATE_CYCLASE_1"/>
    <property type="match status" value="1"/>
</dbReference>
<dbReference type="AlphaFoldDB" id="A0A8W8JVG3"/>